<dbReference type="OrthoDB" id="9789113at2"/>
<organism evidence="3 4">
    <name type="scientific">Cerasibacillus terrae</name>
    <dbReference type="NCBI Taxonomy" id="2498845"/>
    <lineage>
        <taxon>Bacteria</taxon>
        <taxon>Bacillati</taxon>
        <taxon>Bacillota</taxon>
        <taxon>Bacilli</taxon>
        <taxon>Bacillales</taxon>
        <taxon>Bacillaceae</taxon>
        <taxon>Cerasibacillus</taxon>
    </lineage>
</organism>
<comment type="caution">
    <text evidence="3">The sequence shown here is derived from an EMBL/GenBank/DDBJ whole genome shotgun (WGS) entry which is preliminary data.</text>
</comment>
<name>A0A5C8NS66_9BACI</name>
<keyword evidence="1" id="KW-0812">Transmembrane</keyword>
<dbReference type="AlphaFoldDB" id="A0A5C8NS66"/>
<feature type="transmembrane region" description="Helical" evidence="1">
    <location>
        <begin position="81"/>
        <end position="101"/>
    </location>
</feature>
<dbReference type="PANTHER" id="PTHR14969">
    <property type="entry name" value="SPHINGOSINE-1-PHOSPHATE PHOSPHOHYDROLASE"/>
    <property type="match status" value="1"/>
</dbReference>
<feature type="transmembrane region" description="Helical" evidence="1">
    <location>
        <begin position="5"/>
        <end position="21"/>
    </location>
</feature>
<dbReference type="EMBL" id="VDUW01000006">
    <property type="protein sequence ID" value="TXL63997.1"/>
    <property type="molecule type" value="Genomic_DNA"/>
</dbReference>
<dbReference type="SMART" id="SM00014">
    <property type="entry name" value="acidPPc"/>
    <property type="match status" value="1"/>
</dbReference>
<gene>
    <name evidence="3" type="ORF">FHP05_09910</name>
</gene>
<proteinExistence type="predicted"/>
<evidence type="ECO:0000256" key="1">
    <source>
        <dbReference type="SAM" id="Phobius"/>
    </source>
</evidence>
<evidence type="ECO:0000259" key="2">
    <source>
        <dbReference type="SMART" id="SM00014"/>
    </source>
</evidence>
<dbReference type="Gene3D" id="1.20.144.10">
    <property type="entry name" value="Phosphatidic acid phosphatase type 2/haloperoxidase"/>
    <property type="match status" value="2"/>
</dbReference>
<feature type="transmembrane region" description="Helical" evidence="1">
    <location>
        <begin position="155"/>
        <end position="173"/>
    </location>
</feature>
<dbReference type="CDD" id="cd03392">
    <property type="entry name" value="PAP2_like_2"/>
    <property type="match status" value="1"/>
</dbReference>
<keyword evidence="4" id="KW-1185">Reference proteome</keyword>
<accession>A0A5C8NS66</accession>
<keyword evidence="1" id="KW-0472">Membrane</keyword>
<dbReference type="PANTHER" id="PTHR14969:SF13">
    <property type="entry name" value="AT30094P"/>
    <property type="match status" value="1"/>
</dbReference>
<evidence type="ECO:0000313" key="3">
    <source>
        <dbReference type="EMBL" id="TXL63997.1"/>
    </source>
</evidence>
<protein>
    <submittedName>
        <fullName evidence="3">Phosphatase PAP2 family protein</fullName>
    </submittedName>
</protein>
<feature type="domain" description="Phosphatidic acid phosphatase type 2/haloperoxidase" evidence="2">
    <location>
        <begin position="84"/>
        <end position="196"/>
    </location>
</feature>
<dbReference type="SUPFAM" id="SSF48317">
    <property type="entry name" value="Acid phosphatase/Vanadium-dependent haloperoxidase"/>
    <property type="match status" value="1"/>
</dbReference>
<keyword evidence="1" id="KW-1133">Transmembrane helix</keyword>
<dbReference type="InterPro" id="IPR036938">
    <property type="entry name" value="PAP2/HPO_sf"/>
</dbReference>
<evidence type="ECO:0000313" key="4">
    <source>
        <dbReference type="Proteomes" id="UP000321574"/>
    </source>
</evidence>
<feature type="transmembrane region" description="Helical" evidence="1">
    <location>
        <begin position="185"/>
        <end position="202"/>
    </location>
</feature>
<feature type="transmembrane region" description="Helical" evidence="1">
    <location>
        <begin position="121"/>
        <end position="143"/>
    </location>
</feature>
<sequence length="209" mass="24603">MKRLFYGIIITFIFLISIWMFEIKSGMFPYVDQWTRFIVEMTEDTIVYDFFYYITNFGSRPFVEPFTIIMAFFLWWLYRSILPAVFFAGGTLGSHMINKWIKSIIARERPSIVEEANALGYSFPSGHAMISIVCYGLLLYFLLQKSKTHKQKISLQIGLISLILLVGISRFFINVHYLTDILTGYFLGFLLLTGFIYLFKFIQHKKYQT</sequence>
<dbReference type="Pfam" id="PF01569">
    <property type="entry name" value="PAP2"/>
    <property type="match status" value="1"/>
</dbReference>
<dbReference type="RefSeq" id="WP_147667812.1">
    <property type="nucleotide sequence ID" value="NZ_VDUW01000006.1"/>
</dbReference>
<dbReference type="InterPro" id="IPR000326">
    <property type="entry name" value="PAP2/HPO"/>
</dbReference>
<reference evidence="3 4" key="1">
    <citation type="submission" date="2019-06" db="EMBL/GenBank/DDBJ databases">
        <title>Cerasibacillus sp. nov., isolated from maize field.</title>
        <authorList>
            <person name="Lin S.-Y."/>
            <person name="Tsai C.-F."/>
            <person name="Young C.-C."/>
        </authorList>
    </citation>
    <scope>NUCLEOTIDE SEQUENCE [LARGE SCALE GENOMIC DNA]</scope>
    <source>
        <strain evidence="3 4">CC-CFT480</strain>
    </source>
</reference>
<dbReference type="Proteomes" id="UP000321574">
    <property type="component" value="Unassembled WGS sequence"/>
</dbReference>